<dbReference type="InterPro" id="IPR017938">
    <property type="entry name" value="Riboflavin_synthase-like_b-brl"/>
</dbReference>
<comment type="cofactor">
    <cofactor evidence="1">
        <name>FAD</name>
        <dbReference type="ChEBI" id="CHEBI:57692"/>
    </cofactor>
</comment>
<dbReference type="RefSeq" id="WP_346229498.1">
    <property type="nucleotide sequence ID" value="NZ_JBDJAW010000035.1"/>
</dbReference>
<sequence>MTGWRVARLVGVRDENPTARTLVFDVPVRPGHLAGQHVDVKLTAEDGYSARRSYSLAGPEGVELTVQRVPDGEVSPYLTMDMEPGDELELRGPWAAGSSGVRTAPPRRAPEAARPPHRRRSRPVRRGRPLRVRPHRLRGGRGGAPGGGSATTPPASEPNASVPRETDMQADHLDGNALAGPLAEILTADVSAAVSRCASCGLTGPVARLRVYDRASGLVARCPGCEEVVLRLVRSADAAWLDLRGATTLRIPLGGTSPGAFAAHEGGQPGAGL</sequence>
<dbReference type="EMBL" id="JBDJAW010000035">
    <property type="protein sequence ID" value="MEN3539609.1"/>
    <property type="molecule type" value="Genomic_DNA"/>
</dbReference>
<keyword evidence="7" id="KW-1185">Reference proteome</keyword>
<keyword evidence="2" id="KW-0479">Metal-binding</keyword>
<feature type="compositionally biased region" description="Gly residues" evidence="4">
    <location>
        <begin position="140"/>
        <end position="149"/>
    </location>
</feature>
<organism evidence="6 7">
    <name type="scientific">Microbispora maris</name>
    <dbReference type="NCBI Taxonomy" id="3144104"/>
    <lineage>
        <taxon>Bacteria</taxon>
        <taxon>Bacillati</taxon>
        <taxon>Actinomycetota</taxon>
        <taxon>Actinomycetes</taxon>
        <taxon>Streptosporangiales</taxon>
        <taxon>Streptosporangiaceae</taxon>
        <taxon>Microbispora</taxon>
    </lineage>
</organism>
<dbReference type="Proteomes" id="UP001447516">
    <property type="component" value="Unassembled WGS sequence"/>
</dbReference>
<evidence type="ECO:0000313" key="7">
    <source>
        <dbReference type="Proteomes" id="UP001447516"/>
    </source>
</evidence>
<evidence type="ECO:0000256" key="4">
    <source>
        <dbReference type="SAM" id="MobiDB-lite"/>
    </source>
</evidence>
<dbReference type="Gene3D" id="2.40.30.10">
    <property type="entry name" value="Translation factors"/>
    <property type="match status" value="1"/>
</dbReference>
<gene>
    <name evidence="6" type="ORF">AAH991_31175</name>
</gene>
<keyword evidence="3" id="KW-0411">Iron-sulfur</keyword>
<dbReference type="Pfam" id="PF00970">
    <property type="entry name" value="FAD_binding_6"/>
    <property type="match status" value="1"/>
</dbReference>
<evidence type="ECO:0000256" key="1">
    <source>
        <dbReference type="ARBA" id="ARBA00001974"/>
    </source>
</evidence>
<feature type="compositionally biased region" description="Basic residues" evidence="4">
    <location>
        <begin position="115"/>
        <end position="139"/>
    </location>
</feature>
<accession>A0ABV0AWG1</accession>
<dbReference type="InterPro" id="IPR017927">
    <property type="entry name" value="FAD-bd_FR_type"/>
</dbReference>
<reference evidence="6 7" key="1">
    <citation type="submission" date="2024-05" db="EMBL/GenBank/DDBJ databases">
        <title>Microbispora sp.ZYX-F-249.</title>
        <authorList>
            <person name="Xie H."/>
        </authorList>
    </citation>
    <scope>NUCLEOTIDE SEQUENCE [LARGE SCALE GENOMIC DNA]</scope>
    <source>
        <strain evidence="6 7">ZYX-F-249</strain>
    </source>
</reference>
<evidence type="ECO:0000256" key="2">
    <source>
        <dbReference type="ARBA" id="ARBA00022714"/>
    </source>
</evidence>
<dbReference type="InterPro" id="IPR050415">
    <property type="entry name" value="MRET"/>
</dbReference>
<dbReference type="PANTHER" id="PTHR47354:SF5">
    <property type="entry name" value="PROTEIN RFBI"/>
    <property type="match status" value="1"/>
</dbReference>
<keyword evidence="2" id="KW-0408">Iron</keyword>
<evidence type="ECO:0000259" key="5">
    <source>
        <dbReference type="PROSITE" id="PS51384"/>
    </source>
</evidence>
<proteinExistence type="predicted"/>
<dbReference type="PANTHER" id="PTHR47354">
    <property type="entry name" value="NADH OXIDOREDUCTASE HCR"/>
    <property type="match status" value="1"/>
</dbReference>
<dbReference type="PROSITE" id="PS51384">
    <property type="entry name" value="FAD_FR"/>
    <property type="match status" value="1"/>
</dbReference>
<evidence type="ECO:0000313" key="6">
    <source>
        <dbReference type="EMBL" id="MEN3539609.1"/>
    </source>
</evidence>
<name>A0ABV0AWG1_9ACTN</name>
<comment type="caution">
    <text evidence="6">The sequence shown here is derived from an EMBL/GenBank/DDBJ whole genome shotgun (WGS) entry which is preliminary data.</text>
</comment>
<dbReference type="SUPFAM" id="SSF63380">
    <property type="entry name" value="Riboflavin synthase domain-like"/>
    <property type="match status" value="1"/>
</dbReference>
<keyword evidence="2" id="KW-0001">2Fe-2S</keyword>
<dbReference type="Pfam" id="PF20120">
    <property type="entry name" value="DUF6510"/>
    <property type="match status" value="1"/>
</dbReference>
<dbReference type="InterPro" id="IPR045423">
    <property type="entry name" value="DUF6510"/>
</dbReference>
<evidence type="ECO:0000256" key="3">
    <source>
        <dbReference type="ARBA" id="ARBA00023014"/>
    </source>
</evidence>
<feature type="domain" description="FAD-binding FR-type" evidence="5">
    <location>
        <begin position="2"/>
        <end position="100"/>
    </location>
</feature>
<feature type="region of interest" description="Disordered" evidence="4">
    <location>
        <begin position="88"/>
        <end position="163"/>
    </location>
</feature>
<protein>
    <submittedName>
        <fullName evidence="6">DUF6510 family protein</fullName>
    </submittedName>
</protein>
<dbReference type="InterPro" id="IPR008333">
    <property type="entry name" value="Cbr1-like_FAD-bd_dom"/>
</dbReference>